<name>A0A0B8N4P0_9NOCA</name>
<proteinExistence type="predicted"/>
<evidence type="ECO:0000313" key="1">
    <source>
        <dbReference type="EMBL" id="GAP26923.1"/>
    </source>
</evidence>
<protein>
    <submittedName>
        <fullName evidence="1">Uncharacterized protein</fullName>
    </submittedName>
</protein>
<gene>
    <name evidence="1" type="ORF">NSK11_contig00011-0060</name>
</gene>
<dbReference type="OrthoDB" id="4567510at2"/>
<reference evidence="2" key="1">
    <citation type="submission" date="2015-07" db="EMBL/GenBank/DDBJ databases">
        <title>Nocardia seriolae U-1 whole genome shotgun sequence.</title>
        <authorList>
            <person name="Imajoh M."/>
            <person name="Fukumoto Y."/>
            <person name="Sukeda M."/>
            <person name="Yamane J."/>
            <person name="Yamasaki K."/>
            <person name="Shimizu M."/>
            <person name="Ohnishi K."/>
            <person name="Oshima S."/>
        </authorList>
    </citation>
    <scope>NUCLEOTIDE SEQUENCE [LARGE SCALE GENOMIC DNA]</scope>
    <source>
        <strain evidence="2">U-1</strain>
    </source>
</reference>
<accession>A0A0B8N4P0</accession>
<sequence>MPVGRSPRIQVTGRARAGKTTLRHALSLLSAEETRPVDHPGQPRPALDADLLLYVLPGRADPADRRLLATLPPDRTIVVLNKSDSIGTGWSDAALLAETLTADLGLNAFPVVAALAAHTRSGTLTDADLDTLHRHRTRPDPPLTLSHDLFTTPALALDSEARQALLDRWDLYGISCALTALRHDPTLGPRLLLQILHCASGIDPLHHELHRRYAVAAAALGD</sequence>
<dbReference type="RefSeq" id="WP_052086005.1">
    <property type="nucleotide sequence ID" value="NZ_AP017900.1"/>
</dbReference>
<reference evidence="1 2" key="2">
    <citation type="journal article" date="2016" name="Genome Announc.">
        <title>Draft Genome Sequence of Erythromycin- and Oxytetracycline-Sensitive Nocardia seriolae Strain U-1 (NBRC 110359).</title>
        <authorList>
            <person name="Imajoh M."/>
            <person name="Sukeda M."/>
            <person name="Shimizu M."/>
            <person name="Yamane J."/>
            <person name="Ohnishi K."/>
            <person name="Oshima S."/>
        </authorList>
    </citation>
    <scope>NUCLEOTIDE SEQUENCE [LARGE SCALE GENOMIC DNA]</scope>
    <source>
        <strain evidence="1 2">U-1</strain>
    </source>
</reference>
<dbReference type="EMBL" id="BBYQ01000011">
    <property type="protein sequence ID" value="GAP26923.1"/>
    <property type="molecule type" value="Genomic_DNA"/>
</dbReference>
<evidence type="ECO:0000313" key="2">
    <source>
        <dbReference type="Proteomes" id="UP000037179"/>
    </source>
</evidence>
<organism evidence="1 2">
    <name type="scientific">Nocardia seriolae</name>
    <dbReference type="NCBI Taxonomy" id="37332"/>
    <lineage>
        <taxon>Bacteria</taxon>
        <taxon>Bacillati</taxon>
        <taxon>Actinomycetota</taxon>
        <taxon>Actinomycetes</taxon>
        <taxon>Mycobacteriales</taxon>
        <taxon>Nocardiaceae</taxon>
        <taxon>Nocardia</taxon>
    </lineage>
</organism>
<dbReference type="InterPro" id="IPR027417">
    <property type="entry name" value="P-loop_NTPase"/>
</dbReference>
<comment type="caution">
    <text evidence="1">The sequence shown here is derived from an EMBL/GenBank/DDBJ whole genome shotgun (WGS) entry which is preliminary data.</text>
</comment>
<dbReference type="AlphaFoldDB" id="A0A0B8N4P0"/>
<dbReference type="GeneID" id="93371126"/>
<dbReference type="Proteomes" id="UP000037179">
    <property type="component" value="Unassembled WGS sequence"/>
</dbReference>
<dbReference type="SUPFAM" id="SSF52540">
    <property type="entry name" value="P-loop containing nucleoside triphosphate hydrolases"/>
    <property type="match status" value="1"/>
</dbReference>
<keyword evidence="2" id="KW-1185">Reference proteome</keyword>